<evidence type="ECO:0000313" key="1">
    <source>
        <dbReference type="EMBL" id="PMD45213.1"/>
    </source>
</evidence>
<sequence length="124" mass="14399">MYWTRMQKSPAKRPMLCTIEQTHTSMLRRFQFLNTLFPSQPCPNAKKWCRVSLSNSRIYFVCPVPRYWRSVWCRVLQATSQFASLFLCTGSNPDMRPSNAKMNSFHAQPAVDSAEAARSCNKIR</sequence>
<gene>
    <name evidence="1" type="ORF">L207DRAFT_249877</name>
</gene>
<dbReference type="Proteomes" id="UP000235786">
    <property type="component" value="Unassembled WGS sequence"/>
</dbReference>
<organism evidence="1 2">
    <name type="scientific">Hyaloscypha variabilis (strain UAMH 11265 / GT02V1 / F)</name>
    <name type="common">Meliniomyces variabilis</name>
    <dbReference type="NCBI Taxonomy" id="1149755"/>
    <lineage>
        <taxon>Eukaryota</taxon>
        <taxon>Fungi</taxon>
        <taxon>Dikarya</taxon>
        <taxon>Ascomycota</taxon>
        <taxon>Pezizomycotina</taxon>
        <taxon>Leotiomycetes</taxon>
        <taxon>Helotiales</taxon>
        <taxon>Hyaloscyphaceae</taxon>
        <taxon>Hyaloscypha</taxon>
        <taxon>Hyaloscypha variabilis</taxon>
    </lineage>
</organism>
<protein>
    <submittedName>
        <fullName evidence="1">Uncharacterized protein</fullName>
    </submittedName>
</protein>
<proteinExistence type="predicted"/>
<name>A0A2J6S365_HYAVF</name>
<keyword evidence="2" id="KW-1185">Reference proteome</keyword>
<dbReference type="EMBL" id="KZ613940">
    <property type="protein sequence ID" value="PMD45213.1"/>
    <property type="molecule type" value="Genomic_DNA"/>
</dbReference>
<evidence type="ECO:0000313" key="2">
    <source>
        <dbReference type="Proteomes" id="UP000235786"/>
    </source>
</evidence>
<accession>A0A2J6S365</accession>
<reference evidence="1 2" key="1">
    <citation type="submission" date="2016-04" db="EMBL/GenBank/DDBJ databases">
        <title>A degradative enzymes factory behind the ericoid mycorrhizal symbiosis.</title>
        <authorList>
            <consortium name="DOE Joint Genome Institute"/>
            <person name="Martino E."/>
            <person name="Morin E."/>
            <person name="Grelet G."/>
            <person name="Kuo A."/>
            <person name="Kohler A."/>
            <person name="Daghino S."/>
            <person name="Barry K."/>
            <person name="Choi C."/>
            <person name="Cichocki N."/>
            <person name="Clum A."/>
            <person name="Copeland A."/>
            <person name="Hainaut M."/>
            <person name="Haridas S."/>
            <person name="Labutti K."/>
            <person name="Lindquist E."/>
            <person name="Lipzen A."/>
            <person name="Khouja H.-R."/>
            <person name="Murat C."/>
            <person name="Ohm R."/>
            <person name="Olson A."/>
            <person name="Spatafora J."/>
            <person name="Veneault-Fourrey C."/>
            <person name="Henrissat B."/>
            <person name="Grigoriev I."/>
            <person name="Martin F."/>
            <person name="Perotto S."/>
        </authorList>
    </citation>
    <scope>NUCLEOTIDE SEQUENCE [LARGE SCALE GENOMIC DNA]</scope>
    <source>
        <strain evidence="1 2">F</strain>
    </source>
</reference>
<dbReference type="AlphaFoldDB" id="A0A2J6S365"/>